<dbReference type="InterPro" id="IPR001155">
    <property type="entry name" value="OxRdtase_FMN_N"/>
</dbReference>
<reference evidence="5 6" key="1">
    <citation type="submission" date="2018-02" db="EMBL/GenBank/DDBJ databases">
        <authorList>
            <person name="Cohen D.B."/>
            <person name="Kent A.D."/>
        </authorList>
    </citation>
    <scope>NUCLEOTIDE SEQUENCE [LARGE SCALE GENOMIC DNA]</scope>
    <source>
        <strain evidence="5 6">ULC007</strain>
    </source>
</reference>
<dbReference type="Proteomes" id="UP000238634">
    <property type="component" value="Unassembled WGS sequence"/>
</dbReference>
<dbReference type="Pfam" id="PF00724">
    <property type="entry name" value="Oxidored_FMN"/>
    <property type="match status" value="1"/>
</dbReference>
<dbReference type="GO" id="GO:0016628">
    <property type="term" value="F:oxidoreductase activity, acting on the CH-CH group of donors, NAD or NADP as acceptor"/>
    <property type="evidence" value="ECO:0007669"/>
    <property type="project" value="UniProtKB-ARBA"/>
</dbReference>
<comment type="cofactor">
    <cofactor evidence="1">
        <name>FMN</name>
        <dbReference type="ChEBI" id="CHEBI:58210"/>
    </cofactor>
</comment>
<dbReference type="PANTHER" id="PTHR22893:SF98">
    <property type="entry name" value="OXIDOREDUCTASE"/>
    <property type="match status" value="1"/>
</dbReference>
<dbReference type="Gene3D" id="3.20.20.70">
    <property type="entry name" value="Aldolase class I"/>
    <property type="match status" value="1"/>
</dbReference>
<proteinExistence type="inferred from homology"/>
<dbReference type="SUPFAM" id="SSF51395">
    <property type="entry name" value="FMN-linked oxidoreductases"/>
    <property type="match status" value="1"/>
</dbReference>
<keyword evidence="3" id="KW-0560">Oxidoreductase</keyword>
<feature type="domain" description="NADH:flavin oxidoreductase/NADH oxidase N-terminal" evidence="4">
    <location>
        <begin position="2"/>
        <end position="334"/>
    </location>
</feature>
<dbReference type="CDD" id="cd02933">
    <property type="entry name" value="OYE_like_FMN"/>
    <property type="match status" value="1"/>
</dbReference>
<dbReference type="RefSeq" id="WP_073068996.1">
    <property type="nucleotide sequence ID" value="NZ_MPPI01000001.1"/>
</dbReference>
<comment type="caution">
    <text evidence="5">The sequence shown here is derived from an EMBL/GenBank/DDBJ whole genome shotgun (WGS) entry which is preliminary data.</text>
</comment>
<keyword evidence="6" id="KW-1185">Reference proteome</keyword>
<evidence type="ECO:0000313" key="5">
    <source>
        <dbReference type="EMBL" id="PSB21971.1"/>
    </source>
</evidence>
<name>A0A2T1DNC7_9CYAN</name>
<accession>A0A2T1DNC7</accession>
<dbReference type="GO" id="GO:0005829">
    <property type="term" value="C:cytosol"/>
    <property type="evidence" value="ECO:0007669"/>
    <property type="project" value="UniProtKB-ARBA"/>
</dbReference>
<dbReference type="OrthoDB" id="9772736at2"/>
<gene>
    <name evidence="5" type="ORF">C7B65_00715</name>
</gene>
<sequence length="362" mass="39415">MDLFTPIQLGYYTLPNRVIMAPLTRCRAGAGNVPTALNVNYYAQRASAGLIISEASQVSQQGMGYPATPGIHSSEQIAGWKLVTEAVHQQGGRIFLQLWHVGRSSHSSFQPGGALPVAPSAIAIDGELLTYEGMKPYETPRALERHEISGIVEQFRQGAENALEAGFDGVEIHGANGYLLDQFLRDGANKRTDDYGGSIENRARLHLEVTEAVVGVWGNNRVGIRLSPSSTFNSMSDSNPEATFGYVVEQLNHFDLAYLHLLEPSESDLRHGGQAVPTAYFRPIYQGNLMANWDYDQAKANAAIASGNADLISFGKAFIANPDLPERFKLNAPLNPPNPDTFYGGGEQGYTDYPTLKELQLA</sequence>
<dbReference type="EMBL" id="PVWG01000001">
    <property type="protein sequence ID" value="PSB21971.1"/>
    <property type="molecule type" value="Genomic_DNA"/>
</dbReference>
<evidence type="ECO:0000259" key="4">
    <source>
        <dbReference type="Pfam" id="PF00724"/>
    </source>
</evidence>
<reference evidence="5 6" key="2">
    <citation type="submission" date="2018-03" db="EMBL/GenBank/DDBJ databases">
        <title>The ancient ancestry and fast evolution of plastids.</title>
        <authorList>
            <person name="Moore K.R."/>
            <person name="Magnabosco C."/>
            <person name="Momper L."/>
            <person name="Gold D.A."/>
            <person name="Bosak T."/>
            <person name="Fournier G.P."/>
        </authorList>
    </citation>
    <scope>NUCLEOTIDE SEQUENCE [LARGE SCALE GENOMIC DNA]</scope>
    <source>
        <strain evidence="5 6">ULC007</strain>
    </source>
</reference>
<dbReference type="InterPro" id="IPR045247">
    <property type="entry name" value="Oye-like"/>
</dbReference>
<dbReference type="AlphaFoldDB" id="A0A2T1DNC7"/>
<comment type="similarity">
    <text evidence="2">Belongs to the NADH:flavin oxidoreductase/NADH oxidase family.</text>
</comment>
<evidence type="ECO:0000256" key="1">
    <source>
        <dbReference type="ARBA" id="ARBA00001917"/>
    </source>
</evidence>
<evidence type="ECO:0000313" key="6">
    <source>
        <dbReference type="Proteomes" id="UP000238634"/>
    </source>
</evidence>
<dbReference type="FunFam" id="3.20.20.70:FF:000059">
    <property type="entry name" value="N-ethylmaleimide reductase, FMN-linked"/>
    <property type="match status" value="1"/>
</dbReference>
<dbReference type="GO" id="GO:0010181">
    <property type="term" value="F:FMN binding"/>
    <property type="evidence" value="ECO:0007669"/>
    <property type="project" value="InterPro"/>
</dbReference>
<protein>
    <submittedName>
        <fullName evidence="5">Alkene reductase</fullName>
    </submittedName>
</protein>
<evidence type="ECO:0000256" key="3">
    <source>
        <dbReference type="ARBA" id="ARBA00023002"/>
    </source>
</evidence>
<organism evidence="5 6">
    <name type="scientific">Phormidesmis priestleyi ULC007</name>
    <dbReference type="NCBI Taxonomy" id="1920490"/>
    <lineage>
        <taxon>Bacteria</taxon>
        <taxon>Bacillati</taxon>
        <taxon>Cyanobacteriota</taxon>
        <taxon>Cyanophyceae</taxon>
        <taxon>Leptolyngbyales</taxon>
        <taxon>Leptolyngbyaceae</taxon>
        <taxon>Phormidesmis</taxon>
    </lineage>
</organism>
<dbReference type="STRING" id="1920490.GCA_001895925_00690"/>
<dbReference type="PANTHER" id="PTHR22893">
    <property type="entry name" value="NADH OXIDOREDUCTASE-RELATED"/>
    <property type="match status" value="1"/>
</dbReference>
<evidence type="ECO:0000256" key="2">
    <source>
        <dbReference type="ARBA" id="ARBA00005979"/>
    </source>
</evidence>
<dbReference type="InterPro" id="IPR013785">
    <property type="entry name" value="Aldolase_TIM"/>
</dbReference>
<dbReference type="NCBIfam" id="NF007899">
    <property type="entry name" value="PRK10605.1"/>
    <property type="match status" value="1"/>
</dbReference>